<evidence type="ECO:0008006" key="2">
    <source>
        <dbReference type="Google" id="ProtNLM"/>
    </source>
</evidence>
<gene>
    <name evidence="1" type="ORF">LCGC14_3032430</name>
</gene>
<dbReference type="InterPro" id="IPR011050">
    <property type="entry name" value="Pectin_lyase_fold/virulence"/>
</dbReference>
<feature type="non-terminal residue" evidence="1">
    <location>
        <position position="1"/>
    </location>
</feature>
<dbReference type="EMBL" id="LAZR01063371">
    <property type="protein sequence ID" value="KKK59634.1"/>
    <property type="molecule type" value="Genomic_DNA"/>
</dbReference>
<feature type="non-terminal residue" evidence="1">
    <location>
        <position position="359"/>
    </location>
</feature>
<evidence type="ECO:0000313" key="1">
    <source>
        <dbReference type="EMBL" id="KKK59634.1"/>
    </source>
</evidence>
<dbReference type="Gene3D" id="2.160.20.10">
    <property type="entry name" value="Single-stranded right-handed beta-helix, Pectin lyase-like"/>
    <property type="match status" value="1"/>
</dbReference>
<protein>
    <recommendedName>
        <fullName evidence="2">Pectate lyase C</fullName>
    </recommendedName>
</protein>
<reference evidence="1" key="1">
    <citation type="journal article" date="2015" name="Nature">
        <title>Complex archaea that bridge the gap between prokaryotes and eukaryotes.</title>
        <authorList>
            <person name="Spang A."/>
            <person name="Saw J.H."/>
            <person name="Jorgensen S.L."/>
            <person name="Zaremba-Niedzwiedzka K."/>
            <person name="Martijn J."/>
            <person name="Lind A.E."/>
            <person name="van Eijk R."/>
            <person name="Schleper C."/>
            <person name="Guy L."/>
            <person name="Ettema T.J."/>
        </authorList>
    </citation>
    <scope>NUCLEOTIDE SEQUENCE</scope>
</reference>
<name>A0A0F8YZU0_9ZZZZ</name>
<dbReference type="InterPro" id="IPR012334">
    <property type="entry name" value="Pectin_lyas_fold"/>
</dbReference>
<organism evidence="1">
    <name type="scientific">marine sediment metagenome</name>
    <dbReference type="NCBI Taxonomy" id="412755"/>
    <lineage>
        <taxon>unclassified sequences</taxon>
        <taxon>metagenomes</taxon>
        <taxon>ecological metagenomes</taxon>
    </lineage>
</organism>
<dbReference type="AlphaFoldDB" id="A0A0F8YZU0"/>
<dbReference type="SUPFAM" id="SSF51126">
    <property type="entry name" value="Pectin lyase-like"/>
    <property type="match status" value="1"/>
</dbReference>
<proteinExistence type="predicted"/>
<comment type="caution">
    <text evidence="1">The sequence shown here is derived from an EMBL/GenBank/DDBJ whole genome shotgun (WGS) entry which is preliminary data.</text>
</comment>
<sequence>SSWHHNLFYDCGSRSPALAGGDRRTSTTIGVSTIANLVYEHGAHHARPSGKSLVSDYINNVYDKSGTCFTNVWVRYTKWQSDTASFYSSGNLYLSSCNGTFTGTDMIRRDASPWTVLAAFHLRGTSLTPASPYPVTQTDSSLVRANVLADVGANERVNCSGTWVAALDSMDTDWISKTNTQTTPSATPVVPTFDGTLDAGTACTDTDSDGMPDTWEDLYANVSKTVSDADSDIDLDGWLAIEEYLMKCPVSGTSCSPDASTSATGAEGAVPIPTTYGTLGAASARFIYYDTFGEYTTGSITRLLPDTSRYGVATADVKFGVIPKTLSGAAKGDPILIFADDSIKGVVAKQLDSLAAFDT</sequence>
<accession>A0A0F8YZU0</accession>